<accession>A0A6M0RZ21</accession>
<name>A0A6M0RZ21_9CYAN</name>
<evidence type="ECO:0000313" key="1">
    <source>
        <dbReference type="EMBL" id="NEZ61190.1"/>
    </source>
</evidence>
<evidence type="ECO:0000313" key="2">
    <source>
        <dbReference type="Proteomes" id="UP000473574"/>
    </source>
</evidence>
<protein>
    <submittedName>
        <fullName evidence="1">Uncharacterized protein</fullName>
    </submittedName>
</protein>
<dbReference type="EMBL" id="QZCE01000001">
    <property type="protein sequence ID" value="NEZ61190.1"/>
    <property type="molecule type" value="Genomic_DNA"/>
</dbReference>
<reference evidence="1 2" key="1">
    <citation type="journal article" date="2020" name="Microb. Ecol.">
        <title>Ecogenomics of the Marine Benthic Filamentous Cyanobacterium Adonisia.</title>
        <authorList>
            <person name="Walter J.M."/>
            <person name="Coutinho F.H."/>
            <person name="Leomil L."/>
            <person name="Hargreaves P.I."/>
            <person name="Campeao M.E."/>
            <person name="Vieira V.V."/>
            <person name="Silva B.S."/>
            <person name="Fistarol G.O."/>
            <person name="Salomon P.S."/>
            <person name="Sawabe T."/>
            <person name="Mino S."/>
            <person name="Hosokawa M."/>
            <person name="Miyashita H."/>
            <person name="Maruyama F."/>
            <person name="van Verk M.C."/>
            <person name="Dutilh B.E."/>
            <person name="Thompson C.C."/>
            <person name="Thompson F.L."/>
        </authorList>
    </citation>
    <scope>NUCLEOTIDE SEQUENCE [LARGE SCALE GENOMIC DNA]</scope>
    <source>
        <strain evidence="1 2">CCMR0082</strain>
    </source>
</reference>
<sequence length="65" mass="7480">MKQEELAIALVNTLMEYYEVSSVEQLIKRIAAEFESSADEQGAPMDDSSWVMREMQLKLEKLLPD</sequence>
<gene>
    <name evidence="1" type="ORF">D0962_00085</name>
</gene>
<proteinExistence type="predicted"/>
<dbReference type="RefSeq" id="WP_163659066.1">
    <property type="nucleotide sequence ID" value="NZ_QZCE01000001.1"/>
</dbReference>
<dbReference type="Proteomes" id="UP000473574">
    <property type="component" value="Unassembled WGS sequence"/>
</dbReference>
<comment type="caution">
    <text evidence="1">The sequence shown here is derived from an EMBL/GenBank/DDBJ whole genome shotgun (WGS) entry which is preliminary data.</text>
</comment>
<dbReference type="AlphaFoldDB" id="A0A6M0RZ21"/>
<organism evidence="1 2">
    <name type="scientific">Adonisia turfae CCMR0082</name>
    <dbReference type="NCBI Taxonomy" id="2304604"/>
    <lineage>
        <taxon>Bacteria</taxon>
        <taxon>Bacillati</taxon>
        <taxon>Cyanobacteriota</taxon>
        <taxon>Adonisia</taxon>
        <taxon>Adonisia turfae</taxon>
    </lineage>
</organism>